<evidence type="ECO:0000313" key="1">
    <source>
        <dbReference type="EMBL" id="TKK70837.1"/>
    </source>
</evidence>
<dbReference type="Pfam" id="PF05164">
    <property type="entry name" value="ZapA"/>
    <property type="match status" value="1"/>
</dbReference>
<organism evidence="1 2">
    <name type="scientific">Ilyomonas limi</name>
    <dbReference type="NCBI Taxonomy" id="2575867"/>
    <lineage>
        <taxon>Bacteria</taxon>
        <taxon>Pseudomonadati</taxon>
        <taxon>Bacteroidota</taxon>
        <taxon>Chitinophagia</taxon>
        <taxon>Chitinophagales</taxon>
        <taxon>Chitinophagaceae</taxon>
        <taxon>Ilyomonas</taxon>
    </lineage>
</organism>
<comment type="caution">
    <text evidence="1">The sequence shown here is derived from an EMBL/GenBank/DDBJ whole genome shotgun (WGS) entry which is preliminary data.</text>
</comment>
<evidence type="ECO:0000313" key="2">
    <source>
        <dbReference type="Proteomes" id="UP000305848"/>
    </source>
</evidence>
<dbReference type="Proteomes" id="UP000305848">
    <property type="component" value="Unassembled WGS sequence"/>
</dbReference>
<proteinExistence type="predicted"/>
<dbReference type="EMBL" id="SZQL01000002">
    <property type="protein sequence ID" value="TKK70837.1"/>
    <property type="molecule type" value="Genomic_DNA"/>
</dbReference>
<keyword evidence="1" id="KW-0132">Cell division</keyword>
<protein>
    <submittedName>
        <fullName evidence="1">Cell division protein ZapA</fullName>
    </submittedName>
</protein>
<dbReference type="GO" id="GO:0051301">
    <property type="term" value="P:cell division"/>
    <property type="evidence" value="ECO:0007669"/>
    <property type="project" value="UniProtKB-KW"/>
</dbReference>
<dbReference type="InterPro" id="IPR042233">
    <property type="entry name" value="Cell_div_ZapA_N"/>
</dbReference>
<sequence>MNDLIPVNVTIADRTYRVRLSPDDEEVVRSSVKLINDKIAEFKLLYAGKDAQDYISMVLLWFATEQTKPGNNTVAATEDTIKKLHHIEDSLDKLLQE</sequence>
<dbReference type="InterPro" id="IPR036192">
    <property type="entry name" value="Cell_div_ZapA-like_sf"/>
</dbReference>
<keyword evidence="2" id="KW-1185">Reference proteome</keyword>
<accession>A0A4U3LAM7</accession>
<name>A0A4U3LAM7_9BACT</name>
<gene>
    <name evidence="1" type="ORF">FC093_03835</name>
</gene>
<dbReference type="OrthoDB" id="1495773at2"/>
<dbReference type="InterPro" id="IPR007838">
    <property type="entry name" value="Cell_div_ZapA-like"/>
</dbReference>
<dbReference type="SUPFAM" id="SSF102829">
    <property type="entry name" value="Cell division protein ZapA-like"/>
    <property type="match status" value="1"/>
</dbReference>
<dbReference type="Gene3D" id="3.30.160.880">
    <property type="entry name" value="Cell division protein ZapA protomer, N-terminal domain"/>
    <property type="match status" value="1"/>
</dbReference>
<keyword evidence="1" id="KW-0131">Cell cycle</keyword>
<reference evidence="1 2" key="1">
    <citation type="submission" date="2019-05" db="EMBL/GenBank/DDBJ databases">
        <title>Panacibacter sp. strain 17mud1-8 Genome sequencing and assembly.</title>
        <authorList>
            <person name="Chhetri G."/>
        </authorList>
    </citation>
    <scope>NUCLEOTIDE SEQUENCE [LARGE SCALE GENOMIC DNA]</scope>
    <source>
        <strain evidence="1 2">17mud1-8</strain>
    </source>
</reference>
<dbReference type="AlphaFoldDB" id="A0A4U3LAM7"/>
<dbReference type="RefSeq" id="WP_137260436.1">
    <property type="nucleotide sequence ID" value="NZ_SZQL01000002.1"/>
</dbReference>